<proteinExistence type="predicted"/>
<keyword evidence="2" id="KW-1185">Reference proteome</keyword>
<organism evidence="1 2">
    <name type="scientific">Dendrothele bispora (strain CBS 962.96)</name>
    <dbReference type="NCBI Taxonomy" id="1314807"/>
    <lineage>
        <taxon>Eukaryota</taxon>
        <taxon>Fungi</taxon>
        <taxon>Dikarya</taxon>
        <taxon>Basidiomycota</taxon>
        <taxon>Agaricomycotina</taxon>
        <taxon>Agaricomycetes</taxon>
        <taxon>Agaricomycetidae</taxon>
        <taxon>Agaricales</taxon>
        <taxon>Agaricales incertae sedis</taxon>
        <taxon>Dendrothele</taxon>
    </lineage>
</organism>
<name>A0A4S8LX03_DENBC</name>
<gene>
    <name evidence="1" type="ORF">K435DRAFT_860801</name>
</gene>
<evidence type="ECO:0000313" key="2">
    <source>
        <dbReference type="Proteomes" id="UP000297245"/>
    </source>
</evidence>
<accession>A0A4S8LX03</accession>
<sequence>MSTPLRSGTTKLITVVAEITGSHAAVDEFGEPDTTPESKWNDAQRSLFVDSLWNNYPVPHIVFHIVQTPKGQALRCIDGKERLKAIQRSSSFTYLAVILTLPAFTDLWMEHCHGTIHAPRSASPGGIIHVQG</sequence>
<dbReference type="AlphaFoldDB" id="A0A4S8LX03"/>
<evidence type="ECO:0000313" key="1">
    <source>
        <dbReference type="EMBL" id="THU94157.1"/>
    </source>
</evidence>
<protein>
    <submittedName>
        <fullName evidence="1">Uncharacterized protein</fullName>
    </submittedName>
</protein>
<dbReference type="Proteomes" id="UP000297245">
    <property type="component" value="Unassembled WGS sequence"/>
</dbReference>
<reference evidence="1 2" key="1">
    <citation type="journal article" date="2019" name="Nat. Ecol. Evol.">
        <title>Megaphylogeny resolves global patterns of mushroom evolution.</title>
        <authorList>
            <person name="Varga T."/>
            <person name="Krizsan K."/>
            <person name="Foldi C."/>
            <person name="Dima B."/>
            <person name="Sanchez-Garcia M."/>
            <person name="Sanchez-Ramirez S."/>
            <person name="Szollosi G.J."/>
            <person name="Szarkandi J.G."/>
            <person name="Papp V."/>
            <person name="Albert L."/>
            <person name="Andreopoulos W."/>
            <person name="Angelini C."/>
            <person name="Antonin V."/>
            <person name="Barry K.W."/>
            <person name="Bougher N.L."/>
            <person name="Buchanan P."/>
            <person name="Buyck B."/>
            <person name="Bense V."/>
            <person name="Catcheside P."/>
            <person name="Chovatia M."/>
            <person name="Cooper J."/>
            <person name="Damon W."/>
            <person name="Desjardin D."/>
            <person name="Finy P."/>
            <person name="Geml J."/>
            <person name="Haridas S."/>
            <person name="Hughes K."/>
            <person name="Justo A."/>
            <person name="Karasinski D."/>
            <person name="Kautmanova I."/>
            <person name="Kiss B."/>
            <person name="Kocsube S."/>
            <person name="Kotiranta H."/>
            <person name="LaButti K.M."/>
            <person name="Lechner B.E."/>
            <person name="Liimatainen K."/>
            <person name="Lipzen A."/>
            <person name="Lukacs Z."/>
            <person name="Mihaltcheva S."/>
            <person name="Morgado L.N."/>
            <person name="Niskanen T."/>
            <person name="Noordeloos M.E."/>
            <person name="Ohm R.A."/>
            <person name="Ortiz-Santana B."/>
            <person name="Ovrebo C."/>
            <person name="Racz N."/>
            <person name="Riley R."/>
            <person name="Savchenko A."/>
            <person name="Shiryaev A."/>
            <person name="Soop K."/>
            <person name="Spirin V."/>
            <person name="Szebenyi C."/>
            <person name="Tomsovsky M."/>
            <person name="Tulloss R.E."/>
            <person name="Uehling J."/>
            <person name="Grigoriev I.V."/>
            <person name="Vagvolgyi C."/>
            <person name="Papp T."/>
            <person name="Martin F.M."/>
            <person name="Miettinen O."/>
            <person name="Hibbett D.S."/>
            <person name="Nagy L.G."/>
        </authorList>
    </citation>
    <scope>NUCLEOTIDE SEQUENCE [LARGE SCALE GENOMIC DNA]</scope>
    <source>
        <strain evidence="1 2">CBS 962.96</strain>
    </source>
</reference>
<dbReference type="EMBL" id="ML179230">
    <property type="protein sequence ID" value="THU94157.1"/>
    <property type="molecule type" value="Genomic_DNA"/>
</dbReference>